<evidence type="ECO:0000313" key="2">
    <source>
        <dbReference type="RefSeq" id="XP_028343513.2"/>
    </source>
</evidence>
<keyword evidence="1" id="KW-1185">Reference proteome</keyword>
<gene>
    <name evidence="2" type="primary">LOC114485921</name>
</gene>
<reference evidence="2" key="1">
    <citation type="submission" date="2025-08" db="UniProtKB">
        <authorList>
            <consortium name="RefSeq"/>
        </authorList>
    </citation>
    <scope>IDENTIFICATION</scope>
    <source>
        <tissue evidence="2">Muscle</tissue>
    </source>
</reference>
<dbReference type="Proteomes" id="UP000248484">
    <property type="component" value="Unplaced"/>
</dbReference>
<evidence type="ECO:0000313" key="1">
    <source>
        <dbReference type="Proteomes" id="UP000248484"/>
    </source>
</evidence>
<dbReference type="GeneID" id="114485921"/>
<dbReference type="AlphaFoldDB" id="A0A455B657"/>
<dbReference type="RefSeq" id="XP_028343513.2">
    <property type="nucleotide sequence ID" value="XM_028487712.2"/>
</dbReference>
<accession>A0A455B657</accession>
<organism evidence="1 2">
    <name type="scientific">Physeter macrocephalus</name>
    <name type="common">Sperm whale</name>
    <name type="synonym">Physeter catodon</name>
    <dbReference type="NCBI Taxonomy" id="9755"/>
    <lineage>
        <taxon>Eukaryota</taxon>
        <taxon>Metazoa</taxon>
        <taxon>Chordata</taxon>
        <taxon>Craniata</taxon>
        <taxon>Vertebrata</taxon>
        <taxon>Euteleostomi</taxon>
        <taxon>Mammalia</taxon>
        <taxon>Eutheria</taxon>
        <taxon>Laurasiatheria</taxon>
        <taxon>Artiodactyla</taxon>
        <taxon>Whippomorpha</taxon>
        <taxon>Cetacea</taxon>
        <taxon>Odontoceti</taxon>
        <taxon>Physeteridae</taxon>
        <taxon>Physeter</taxon>
    </lineage>
</organism>
<feature type="non-terminal residue" evidence="2">
    <location>
        <position position="1"/>
    </location>
</feature>
<sequence length="320" mass="35663">SAPSTHPPDILSVQEMKFQVPPAQPDVFQICWNPKPKAHLYPEEYIVQLGAVRYVPAAGLTEVRSKIQGRVDRALFELMVTTVTQGEKAEDTFVYLKPSYEGTCRETDSVPMDSRIELGFYQEHRDGRATLRFSLNAPAEEMALCWDMGSTKHNRSMLGKIPGAVNPKTLDPEVSWCGSTPDAPCLLRFYPKKISDQYPNLTEMPSEDGEGALVPSIYQDVLPFFQAHYSVYLVGNSCVDSLRILPSSEESRTPEAPIWKLSLVEAEADSVTAAIDVIDKIWLATHIRAHVCWRNEDSCTFEPAGDLKPCAAEVGVLLWT</sequence>
<protein>
    <submittedName>
        <fullName evidence="2">Uncharacterized protein</fullName>
    </submittedName>
</protein>
<feature type="non-terminal residue" evidence="2">
    <location>
        <position position="320"/>
    </location>
</feature>
<proteinExistence type="predicted"/>
<dbReference type="InParanoid" id="A0A455B657"/>
<dbReference type="KEGG" id="pcad:114485921"/>
<name>A0A455B657_PHYMC</name>